<organism evidence="2 3">
    <name type="scientific">Lwoffella lincolnii</name>
    <dbReference type="NCBI Taxonomy" id="90241"/>
    <lineage>
        <taxon>Bacteria</taxon>
        <taxon>Pseudomonadati</taxon>
        <taxon>Pseudomonadota</taxon>
        <taxon>Gammaproteobacteria</taxon>
        <taxon>Moraxellales</taxon>
        <taxon>Moraxellaceae</taxon>
        <taxon>Lwoffella</taxon>
    </lineage>
</organism>
<gene>
    <name evidence="2" type="ORF">B0682_02375</name>
</gene>
<keyword evidence="3" id="KW-1185">Reference proteome</keyword>
<evidence type="ECO:0000313" key="2">
    <source>
        <dbReference type="EMBL" id="OOS21552.1"/>
    </source>
</evidence>
<dbReference type="NCBIfam" id="NF047641">
    <property type="entry name" value="FFLEE_fam"/>
    <property type="match status" value="1"/>
</dbReference>
<dbReference type="OrthoDB" id="7957365at2"/>
<evidence type="ECO:0000313" key="3">
    <source>
        <dbReference type="Proteomes" id="UP000191094"/>
    </source>
</evidence>
<evidence type="ECO:0000259" key="1">
    <source>
        <dbReference type="Pfam" id="PF26621"/>
    </source>
</evidence>
<dbReference type="AlphaFoldDB" id="A0A1T0CGS2"/>
<dbReference type="RefSeq" id="WP_078306510.1">
    <property type="nucleotide sequence ID" value="NZ_CP147511.1"/>
</dbReference>
<accession>A0A1T0CGS2</accession>
<dbReference type="Proteomes" id="UP000191094">
    <property type="component" value="Unassembled WGS sequence"/>
</dbReference>
<comment type="caution">
    <text evidence="2">The sequence shown here is derived from an EMBL/GenBank/DDBJ whole genome shotgun (WGS) entry which is preliminary data.</text>
</comment>
<proteinExistence type="predicted"/>
<dbReference type="Pfam" id="PF26621">
    <property type="entry name" value="DUF8198"/>
    <property type="match status" value="1"/>
</dbReference>
<protein>
    <recommendedName>
        <fullName evidence="1">DUF8198 domain-containing protein</fullName>
    </recommendedName>
</protein>
<feature type="domain" description="DUF8198" evidence="1">
    <location>
        <begin position="24"/>
        <end position="233"/>
    </location>
</feature>
<sequence length="249" mass="28481">MDTDTQFNSLAQLEHILQTYWQLPYHRDASLAAKLSDVQNFQRLRVYDSHKDIFELPQNQKMADYFVNQLYGGEQFTLMAKQLDIILPKAKKFEKLVPSGALETGTLAIAAAIEAIELDLQLAQWLSQNDLPVTYDNMLNAYQRVGAKTQRLEQITHMKQVCYRTDKYINSFILQKAFALAKGTAYANGLQPFYDFIDAGFVAMKPLGKVAHFIEPFAERERQIVEHVHGSTNDGRIDPHSAPFVYPNY</sequence>
<dbReference type="STRING" id="90241.B0682_02375"/>
<dbReference type="InterPro" id="IPR058063">
    <property type="entry name" value="FFLEE_fam"/>
</dbReference>
<dbReference type="InterPro" id="IPR058511">
    <property type="entry name" value="DUF8198"/>
</dbReference>
<reference evidence="2 3" key="1">
    <citation type="submission" date="2017-02" db="EMBL/GenBank/DDBJ databases">
        <title>Draft genome sequence of Moraxella lincolnii CCUG 9405T type strain.</title>
        <authorList>
            <person name="Salva-Serra F."/>
            <person name="Engstrom-Jakobsson H."/>
            <person name="Thorell K."/>
            <person name="Jaen-Luchoro D."/>
            <person name="Gonzales-Siles L."/>
            <person name="Karlsson R."/>
            <person name="Yazdan S."/>
            <person name="Boulund F."/>
            <person name="Johnning A."/>
            <person name="Engstrand L."/>
            <person name="Kristiansson E."/>
            <person name="Moore E."/>
        </authorList>
    </citation>
    <scope>NUCLEOTIDE SEQUENCE [LARGE SCALE GENOMIC DNA]</scope>
    <source>
        <strain evidence="2 3">CCUG 9405</strain>
    </source>
</reference>
<name>A0A1T0CGS2_9GAMM</name>
<dbReference type="EMBL" id="MUYT01000004">
    <property type="protein sequence ID" value="OOS21552.1"/>
    <property type="molecule type" value="Genomic_DNA"/>
</dbReference>